<evidence type="ECO:0000313" key="3">
    <source>
        <dbReference type="Proteomes" id="UP001487740"/>
    </source>
</evidence>
<gene>
    <name evidence="2" type="ORF">O3P69_006297</name>
</gene>
<dbReference type="EMBL" id="JARAKH010000019">
    <property type="protein sequence ID" value="KAK8393994.1"/>
    <property type="molecule type" value="Genomic_DNA"/>
</dbReference>
<protein>
    <submittedName>
        <fullName evidence="2">Uncharacterized protein</fullName>
    </submittedName>
</protein>
<evidence type="ECO:0000256" key="1">
    <source>
        <dbReference type="SAM" id="SignalP"/>
    </source>
</evidence>
<sequence length="202" mass="22429">MQQSACGAVVVEALLLVLLLALPSRSACRAHFHAPHTWSGARNTQDVFDEAFFSHNTHNALTFPYKFEIPVISKRKLKAKMSDPYSAELSNLQPHQDPYQLGEAIHAPLLPKQQRLMMQEQEWPRPFDDARVKFLEVLAVVAVKVVMSTALASWFLVAGQVLFALADMTGTTEVLGNRSPLTFIFQALPLVEVLLKGSAAFD</sequence>
<comment type="caution">
    <text evidence="2">The sequence shown here is derived from an EMBL/GenBank/DDBJ whole genome shotgun (WGS) entry which is preliminary data.</text>
</comment>
<reference evidence="2 3" key="1">
    <citation type="submission" date="2023-03" db="EMBL/GenBank/DDBJ databases">
        <title>High-quality genome of Scylla paramamosain provides insights in environmental adaptation.</title>
        <authorList>
            <person name="Zhang L."/>
        </authorList>
    </citation>
    <scope>NUCLEOTIDE SEQUENCE [LARGE SCALE GENOMIC DNA]</scope>
    <source>
        <strain evidence="2">LZ_2023a</strain>
        <tissue evidence="2">Muscle</tissue>
    </source>
</reference>
<organism evidence="2 3">
    <name type="scientific">Scylla paramamosain</name>
    <name type="common">Mud crab</name>
    <dbReference type="NCBI Taxonomy" id="85552"/>
    <lineage>
        <taxon>Eukaryota</taxon>
        <taxon>Metazoa</taxon>
        <taxon>Ecdysozoa</taxon>
        <taxon>Arthropoda</taxon>
        <taxon>Crustacea</taxon>
        <taxon>Multicrustacea</taxon>
        <taxon>Malacostraca</taxon>
        <taxon>Eumalacostraca</taxon>
        <taxon>Eucarida</taxon>
        <taxon>Decapoda</taxon>
        <taxon>Pleocyemata</taxon>
        <taxon>Brachyura</taxon>
        <taxon>Eubrachyura</taxon>
        <taxon>Portunoidea</taxon>
        <taxon>Portunidae</taxon>
        <taxon>Portuninae</taxon>
        <taxon>Scylla</taxon>
    </lineage>
</organism>
<evidence type="ECO:0000313" key="2">
    <source>
        <dbReference type="EMBL" id="KAK8393994.1"/>
    </source>
</evidence>
<feature type="chain" id="PRO_5043351209" evidence="1">
    <location>
        <begin position="22"/>
        <end position="202"/>
    </location>
</feature>
<keyword evidence="1" id="KW-0732">Signal</keyword>
<proteinExistence type="predicted"/>
<dbReference type="AlphaFoldDB" id="A0AAW0U1Q7"/>
<name>A0AAW0U1Q7_SCYPA</name>
<dbReference type="Proteomes" id="UP001487740">
    <property type="component" value="Unassembled WGS sequence"/>
</dbReference>
<keyword evidence="3" id="KW-1185">Reference proteome</keyword>
<feature type="signal peptide" evidence="1">
    <location>
        <begin position="1"/>
        <end position="21"/>
    </location>
</feature>
<accession>A0AAW0U1Q7</accession>